<dbReference type="EMBL" id="JAPNKA010000001">
    <property type="protein sequence ID" value="MCY1078699.1"/>
    <property type="molecule type" value="Genomic_DNA"/>
</dbReference>
<accession>A0ABT4ACS1</accession>
<organism evidence="1 2">
    <name type="scientific">Archangium lansingense</name>
    <dbReference type="NCBI Taxonomy" id="2995310"/>
    <lineage>
        <taxon>Bacteria</taxon>
        <taxon>Pseudomonadati</taxon>
        <taxon>Myxococcota</taxon>
        <taxon>Myxococcia</taxon>
        <taxon>Myxococcales</taxon>
        <taxon>Cystobacterineae</taxon>
        <taxon>Archangiaceae</taxon>
        <taxon>Archangium</taxon>
    </lineage>
</organism>
<sequence>MSELIIDRLALKLSGLNESQGRQLARLLSEGFAAASLPEGASASTDRLQVDVRARPGEPLEALSERIVAQVLRDLQRTV</sequence>
<protein>
    <submittedName>
        <fullName evidence="1">Uncharacterized protein</fullName>
    </submittedName>
</protein>
<proteinExistence type="predicted"/>
<dbReference type="Proteomes" id="UP001207654">
    <property type="component" value="Unassembled WGS sequence"/>
</dbReference>
<reference evidence="1 2" key="1">
    <citation type="submission" date="2022-11" db="EMBL/GenBank/DDBJ databases">
        <title>Minimal conservation of predation-associated metabolite biosynthetic gene clusters underscores biosynthetic potential of Myxococcota including descriptions for ten novel species: Archangium lansinium sp. nov., Myxococcus landrumus sp. nov., Nannocystis bai.</title>
        <authorList>
            <person name="Ahearne A."/>
            <person name="Stevens C."/>
            <person name="Phillips K."/>
        </authorList>
    </citation>
    <scope>NUCLEOTIDE SEQUENCE [LARGE SCALE GENOMIC DNA]</scope>
    <source>
        <strain evidence="1 2">MIWBW</strain>
    </source>
</reference>
<gene>
    <name evidence="1" type="ORF">OV287_29955</name>
</gene>
<comment type="caution">
    <text evidence="1">The sequence shown here is derived from an EMBL/GenBank/DDBJ whole genome shotgun (WGS) entry which is preliminary data.</text>
</comment>
<keyword evidence="2" id="KW-1185">Reference proteome</keyword>
<evidence type="ECO:0000313" key="1">
    <source>
        <dbReference type="EMBL" id="MCY1078699.1"/>
    </source>
</evidence>
<dbReference type="RefSeq" id="WP_267537464.1">
    <property type="nucleotide sequence ID" value="NZ_JAPNKA010000001.1"/>
</dbReference>
<name>A0ABT4ACS1_9BACT</name>
<evidence type="ECO:0000313" key="2">
    <source>
        <dbReference type="Proteomes" id="UP001207654"/>
    </source>
</evidence>